<gene>
    <name evidence="5" type="ORF">TD95_005214</name>
</gene>
<dbReference type="OrthoDB" id="270167at2759"/>
<evidence type="ECO:0000313" key="5">
    <source>
        <dbReference type="EMBL" id="KKA27272.1"/>
    </source>
</evidence>
<dbReference type="GO" id="GO:0004792">
    <property type="term" value="F:thiosulfate-cyanide sulfurtransferase activity"/>
    <property type="evidence" value="ECO:0007669"/>
    <property type="project" value="TreeGrafter"/>
</dbReference>
<evidence type="ECO:0000256" key="3">
    <source>
        <dbReference type="SAM" id="MobiDB-lite"/>
    </source>
</evidence>
<dbReference type="GO" id="GO:0005739">
    <property type="term" value="C:mitochondrion"/>
    <property type="evidence" value="ECO:0007669"/>
    <property type="project" value="TreeGrafter"/>
</dbReference>
<name>A0A0F4Z9R3_9PEZI</name>
<protein>
    <recommendedName>
        <fullName evidence="4">Rhodanese domain-containing protein</fullName>
    </recommendedName>
</protein>
<dbReference type="PANTHER" id="PTHR11364:SF27">
    <property type="entry name" value="SULFURTRANSFERASE"/>
    <property type="match status" value="1"/>
</dbReference>
<feature type="domain" description="Rhodanese" evidence="4">
    <location>
        <begin position="113"/>
        <end position="203"/>
    </location>
</feature>
<sequence>MLLGLVSRGRASLARLSSVASAAPTSTPLATARPATSASHSARIPRTMPSFATSPLCKRSFSSYLVTPKELSEALKKNPTSPISTDPRVIPLCAAWFMPNDGRTGRDVFLQQRIPKARFFDIDQVVERHSEFPHMLPSPKDLATAMSELGIRIDDTVVVYDTQELGIFSAPRVAWTLRVFGHPKVHILNNFKQYVAEGLPTESGEFYPVDVCTYPIPKLNEAKVASFEHVKKVAAEHGTAGAETEGVQIVDARGAGRFTGKDPEPREGLSSGHMPGSINIPFGEVLDPQTKMFLDVEALKKLFAAKGLNPEKPIIASCGSGVTACVVETALELAGFGTPETRSVYDGSWTEWASRIKPADGLIVKTAETEKKLEETEKPEEVEKKSASS</sequence>
<keyword evidence="6" id="KW-1185">Reference proteome</keyword>
<keyword evidence="1" id="KW-0808">Transferase</keyword>
<feature type="region of interest" description="Disordered" evidence="3">
    <location>
        <begin position="255"/>
        <end position="274"/>
    </location>
</feature>
<evidence type="ECO:0000259" key="4">
    <source>
        <dbReference type="PROSITE" id="PS50206"/>
    </source>
</evidence>
<dbReference type="AlphaFoldDB" id="A0A0F4Z9R3"/>
<organism evidence="5 6">
    <name type="scientific">Thielaviopsis punctulata</name>
    <dbReference type="NCBI Taxonomy" id="72032"/>
    <lineage>
        <taxon>Eukaryota</taxon>
        <taxon>Fungi</taxon>
        <taxon>Dikarya</taxon>
        <taxon>Ascomycota</taxon>
        <taxon>Pezizomycotina</taxon>
        <taxon>Sordariomycetes</taxon>
        <taxon>Hypocreomycetidae</taxon>
        <taxon>Microascales</taxon>
        <taxon>Ceratocystidaceae</taxon>
        <taxon>Thielaviopsis</taxon>
    </lineage>
</organism>
<dbReference type="PROSITE" id="PS50206">
    <property type="entry name" value="RHODANESE_3"/>
    <property type="match status" value="2"/>
</dbReference>
<keyword evidence="2" id="KW-0677">Repeat</keyword>
<evidence type="ECO:0000256" key="2">
    <source>
        <dbReference type="ARBA" id="ARBA00022737"/>
    </source>
</evidence>
<evidence type="ECO:0000256" key="1">
    <source>
        <dbReference type="ARBA" id="ARBA00022679"/>
    </source>
</evidence>
<dbReference type="CDD" id="cd01449">
    <property type="entry name" value="TST_Repeat_2"/>
    <property type="match status" value="1"/>
</dbReference>
<feature type="region of interest" description="Disordered" evidence="3">
    <location>
        <begin position="368"/>
        <end position="389"/>
    </location>
</feature>
<dbReference type="FunFam" id="3.40.250.10:FF:000033">
    <property type="entry name" value="Thiosulfate sulfurtransferase TUM1"/>
    <property type="match status" value="1"/>
</dbReference>
<dbReference type="InterPro" id="IPR001763">
    <property type="entry name" value="Rhodanese-like_dom"/>
</dbReference>
<dbReference type="Pfam" id="PF00581">
    <property type="entry name" value="Rhodanese"/>
    <property type="match status" value="1"/>
</dbReference>
<accession>A0A0F4Z9R3</accession>
<dbReference type="PANTHER" id="PTHR11364">
    <property type="entry name" value="THIOSULFATE SULFERTANSFERASE"/>
    <property type="match status" value="1"/>
</dbReference>
<dbReference type="CDD" id="cd01448">
    <property type="entry name" value="TST_Repeat_1"/>
    <property type="match status" value="1"/>
</dbReference>
<dbReference type="InterPro" id="IPR036873">
    <property type="entry name" value="Rhodanese-like_dom_sf"/>
</dbReference>
<dbReference type="SUPFAM" id="SSF52821">
    <property type="entry name" value="Rhodanese/Cell cycle control phosphatase"/>
    <property type="match status" value="2"/>
</dbReference>
<feature type="domain" description="Rhodanese" evidence="4">
    <location>
        <begin position="243"/>
        <end position="361"/>
    </location>
</feature>
<dbReference type="Proteomes" id="UP000033483">
    <property type="component" value="Unassembled WGS sequence"/>
</dbReference>
<dbReference type="InterPro" id="IPR045078">
    <property type="entry name" value="TST/MPST-like"/>
</dbReference>
<proteinExistence type="predicted"/>
<reference evidence="5 6" key="1">
    <citation type="submission" date="2015-03" db="EMBL/GenBank/DDBJ databases">
        <authorList>
            <person name="Radwan O."/>
            <person name="Al-Naeli F.A."/>
            <person name="Rendon G.A."/>
            <person name="Fields C."/>
        </authorList>
    </citation>
    <scope>NUCLEOTIDE SEQUENCE [LARGE SCALE GENOMIC DNA]</scope>
    <source>
        <strain evidence="5">CR-DP1</strain>
    </source>
</reference>
<evidence type="ECO:0000313" key="6">
    <source>
        <dbReference type="Proteomes" id="UP000033483"/>
    </source>
</evidence>
<dbReference type="SMART" id="SM00450">
    <property type="entry name" value="RHOD"/>
    <property type="match status" value="2"/>
</dbReference>
<dbReference type="FunFam" id="3.40.250.10:FF:000001">
    <property type="entry name" value="Sulfurtransferase"/>
    <property type="match status" value="1"/>
</dbReference>
<dbReference type="EMBL" id="LAEV01001838">
    <property type="protein sequence ID" value="KKA27272.1"/>
    <property type="molecule type" value="Genomic_DNA"/>
</dbReference>
<dbReference type="Gene3D" id="3.40.250.10">
    <property type="entry name" value="Rhodanese-like domain"/>
    <property type="match status" value="2"/>
</dbReference>
<feature type="region of interest" description="Disordered" evidence="3">
    <location>
        <begin position="24"/>
        <end position="44"/>
    </location>
</feature>
<feature type="compositionally biased region" description="Low complexity" evidence="3">
    <location>
        <begin position="24"/>
        <end position="39"/>
    </location>
</feature>
<comment type="caution">
    <text evidence="5">The sequence shown here is derived from an EMBL/GenBank/DDBJ whole genome shotgun (WGS) entry which is preliminary data.</text>
</comment>